<sequence length="651" mass="69028">MHPSAVLASLLCLATTQFAVPVEAIKATSLKLRSSPHVDLNYLAKRDYITTTFRPNNETVFGFYVDVLVGTPPQFFSLAFSTSSTTWLPSPKNFTVKRFCDENATGNEFWSCFYNNFYQPNRSSTYTPKRGELDNSYGTGLFAKGTWGSDVFKINQLTIPEVSFGLATNFTSAAELGLGVDFTRGSSPYPSLPEIMATDNAINLILYSIYINDIRSDGGEIFFGAIDEAKYEGTLATFDSRTVGRVDIQGVYWIDPDGKNTTLADSQDIGSQSVAEIQLGTPSLWVPNSVYRGLINAIPALTFSTAYEAYTVDCAVADADLGSVQFDLGDTIISVPARQILVEYPTGSGVCIFTLYQSSKPRTTSPDFLLGTPFLRSAFTVFDYTNNRTSIAQSVANSTSSTLREVPEGGILALSQRSGPSGTPTDTPTDTPTNDPNSSGTSSSTPSVSVVPAGNGGSETPIAAIVGGSLGGAAALIIAGVLIWLFVTRKKKDSETDMPLPPAQNFPPAPPQTFPPAQNFPPAHPGGLGPTEPQFAGYKPAEPQMGTVQHTYGVAPRGSQPPTNSVTSPPTSYNENWGGFGAGQPTNNGRPPSTVSGNSVEGYWQDGANYGGSPGQQPAPTGGQNANGLPSPPLNATGVYGSYGYSGYNQY</sequence>
<dbReference type="CDD" id="cd12087">
    <property type="entry name" value="TM_EGFR-like"/>
    <property type="match status" value="1"/>
</dbReference>
<feature type="region of interest" description="Disordered" evidence="2">
    <location>
        <begin position="581"/>
        <end position="639"/>
    </location>
</feature>
<dbReference type="EMBL" id="JAVHJL010000008">
    <property type="protein sequence ID" value="KAK6498949.1"/>
    <property type="molecule type" value="Genomic_DNA"/>
</dbReference>
<dbReference type="GO" id="GO:0004190">
    <property type="term" value="F:aspartic-type endopeptidase activity"/>
    <property type="evidence" value="ECO:0007669"/>
    <property type="project" value="InterPro"/>
</dbReference>
<keyword evidence="3" id="KW-1133">Transmembrane helix</keyword>
<comment type="similarity">
    <text evidence="1">Belongs to the peptidase A1 family.</text>
</comment>
<dbReference type="Gene3D" id="2.40.70.10">
    <property type="entry name" value="Acid Proteases"/>
    <property type="match status" value="2"/>
</dbReference>
<keyword evidence="7" id="KW-1185">Reference proteome</keyword>
<feature type="chain" id="PRO_5043508217" description="Peptidase A1 domain-containing protein" evidence="4">
    <location>
        <begin position="25"/>
        <end position="651"/>
    </location>
</feature>
<protein>
    <recommendedName>
        <fullName evidence="5">Peptidase A1 domain-containing protein</fullName>
    </recommendedName>
</protein>
<dbReference type="PRINTS" id="PR00792">
    <property type="entry name" value="PEPSIN"/>
</dbReference>
<keyword evidence="3" id="KW-0472">Membrane</keyword>
<evidence type="ECO:0000259" key="5">
    <source>
        <dbReference type="PROSITE" id="PS51767"/>
    </source>
</evidence>
<dbReference type="PROSITE" id="PS51767">
    <property type="entry name" value="PEPTIDASE_A1"/>
    <property type="match status" value="1"/>
</dbReference>
<dbReference type="PANTHER" id="PTHR47966">
    <property type="entry name" value="BETA-SITE APP-CLEAVING ENZYME, ISOFORM A-RELATED"/>
    <property type="match status" value="1"/>
</dbReference>
<evidence type="ECO:0000256" key="1">
    <source>
        <dbReference type="ARBA" id="ARBA00007447"/>
    </source>
</evidence>
<evidence type="ECO:0000313" key="6">
    <source>
        <dbReference type="EMBL" id="KAK6498949.1"/>
    </source>
</evidence>
<comment type="caution">
    <text evidence="6">The sequence shown here is derived from an EMBL/GenBank/DDBJ whole genome shotgun (WGS) entry which is preliminary data.</text>
</comment>
<dbReference type="Proteomes" id="UP001370758">
    <property type="component" value="Unassembled WGS sequence"/>
</dbReference>
<gene>
    <name evidence="6" type="ORF">TWF481_011520</name>
</gene>
<evidence type="ECO:0000256" key="3">
    <source>
        <dbReference type="SAM" id="Phobius"/>
    </source>
</evidence>
<dbReference type="InterPro" id="IPR001461">
    <property type="entry name" value="Aspartic_peptidase_A1"/>
</dbReference>
<feature type="transmembrane region" description="Helical" evidence="3">
    <location>
        <begin position="462"/>
        <end position="487"/>
    </location>
</feature>
<evidence type="ECO:0000256" key="4">
    <source>
        <dbReference type="SAM" id="SignalP"/>
    </source>
</evidence>
<dbReference type="InterPro" id="IPR033121">
    <property type="entry name" value="PEPTIDASE_A1"/>
</dbReference>
<dbReference type="GO" id="GO:0006508">
    <property type="term" value="P:proteolysis"/>
    <property type="evidence" value="ECO:0007669"/>
    <property type="project" value="InterPro"/>
</dbReference>
<feature type="domain" description="Peptidase A1" evidence="5">
    <location>
        <begin position="63"/>
        <end position="392"/>
    </location>
</feature>
<evidence type="ECO:0000256" key="2">
    <source>
        <dbReference type="SAM" id="MobiDB-lite"/>
    </source>
</evidence>
<proteinExistence type="inferred from homology"/>
<evidence type="ECO:0000313" key="7">
    <source>
        <dbReference type="Proteomes" id="UP001370758"/>
    </source>
</evidence>
<name>A0AAV9VYN6_9PEZI</name>
<feature type="compositionally biased region" description="Polar residues" evidence="2">
    <location>
        <begin position="584"/>
        <end position="599"/>
    </location>
</feature>
<keyword evidence="3" id="KW-0812">Transmembrane</keyword>
<dbReference type="Pfam" id="PF00026">
    <property type="entry name" value="Asp"/>
    <property type="match status" value="1"/>
</dbReference>
<dbReference type="SUPFAM" id="SSF50630">
    <property type="entry name" value="Acid proteases"/>
    <property type="match status" value="1"/>
</dbReference>
<organism evidence="6 7">
    <name type="scientific">Arthrobotrys musiformis</name>
    <dbReference type="NCBI Taxonomy" id="47236"/>
    <lineage>
        <taxon>Eukaryota</taxon>
        <taxon>Fungi</taxon>
        <taxon>Dikarya</taxon>
        <taxon>Ascomycota</taxon>
        <taxon>Pezizomycotina</taxon>
        <taxon>Orbiliomycetes</taxon>
        <taxon>Orbiliales</taxon>
        <taxon>Orbiliaceae</taxon>
        <taxon>Arthrobotrys</taxon>
    </lineage>
</organism>
<feature type="region of interest" description="Disordered" evidence="2">
    <location>
        <begin position="413"/>
        <end position="454"/>
    </location>
</feature>
<feature type="compositionally biased region" description="Polar residues" evidence="2">
    <location>
        <begin position="615"/>
        <end position="628"/>
    </location>
</feature>
<feature type="compositionally biased region" description="Low complexity" evidence="2">
    <location>
        <begin position="418"/>
        <end position="452"/>
    </location>
</feature>
<feature type="compositionally biased region" description="Pro residues" evidence="2">
    <location>
        <begin position="499"/>
        <end position="524"/>
    </location>
</feature>
<accession>A0AAV9VYN6</accession>
<keyword evidence="4" id="KW-0732">Signal</keyword>
<dbReference type="InterPro" id="IPR021109">
    <property type="entry name" value="Peptidase_aspartic_dom_sf"/>
</dbReference>
<dbReference type="AlphaFoldDB" id="A0AAV9VYN6"/>
<feature type="region of interest" description="Disordered" evidence="2">
    <location>
        <begin position="494"/>
        <end position="541"/>
    </location>
</feature>
<reference evidence="6 7" key="1">
    <citation type="submission" date="2023-08" db="EMBL/GenBank/DDBJ databases">
        <authorList>
            <person name="Palmer J.M."/>
        </authorList>
    </citation>
    <scope>NUCLEOTIDE SEQUENCE [LARGE SCALE GENOMIC DNA]</scope>
    <source>
        <strain evidence="6 7">TWF481</strain>
    </source>
</reference>
<feature type="signal peptide" evidence="4">
    <location>
        <begin position="1"/>
        <end position="24"/>
    </location>
</feature>
<dbReference type="PANTHER" id="PTHR47966:SF51">
    <property type="entry name" value="BETA-SITE APP-CLEAVING ENZYME, ISOFORM A-RELATED"/>
    <property type="match status" value="1"/>
</dbReference>